<keyword evidence="2" id="KW-1185">Reference proteome</keyword>
<protein>
    <submittedName>
        <fullName evidence="1">Uncharacterized protein</fullName>
    </submittedName>
</protein>
<evidence type="ECO:0000313" key="2">
    <source>
        <dbReference type="Proteomes" id="UP000308838"/>
    </source>
</evidence>
<comment type="caution">
    <text evidence="1">The sequence shown here is derived from an EMBL/GenBank/DDBJ whole genome shotgun (WGS) entry which is preliminary data.</text>
</comment>
<evidence type="ECO:0000313" key="1">
    <source>
        <dbReference type="EMBL" id="TKX28924.1"/>
    </source>
</evidence>
<accession>A0A4U7BK78</accession>
<dbReference type="EMBL" id="NXLZ01000015">
    <property type="protein sequence ID" value="TKX28924.1"/>
    <property type="molecule type" value="Genomic_DNA"/>
</dbReference>
<organism evidence="1 2">
    <name type="scientific">Campylobacter estrildidarum</name>
    <dbReference type="NCBI Taxonomy" id="2510189"/>
    <lineage>
        <taxon>Bacteria</taxon>
        <taxon>Pseudomonadati</taxon>
        <taxon>Campylobacterota</taxon>
        <taxon>Epsilonproteobacteria</taxon>
        <taxon>Campylobacterales</taxon>
        <taxon>Campylobacteraceae</taxon>
        <taxon>Campylobacter</taxon>
    </lineage>
</organism>
<dbReference type="Proteomes" id="UP000308838">
    <property type="component" value="Unassembled WGS sequence"/>
</dbReference>
<gene>
    <name evidence="1" type="ORF">CQA69_07870</name>
</gene>
<proteinExistence type="predicted"/>
<name>A0A4U7BK78_9BACT</name>
<dbReference type="AlphaFoldDB" id="A0A4U7BK78"/>
<sequence>MKNKDFEKNTTKEEYYKKYGTKVRFLFGYINHLICNEVDEFEISLRVFVPKKYFEKYKNNDIFTTMDLFKKTSLFEELTMQTIKIDFEKKDFIKPDFFIKNNIEIIPYFSKGIEKQKCLSKNQFFELLKQNEVKELNYLCFLFLGLFCEEEYEYFERGKYE</sequence>
<dbReference type="OrthoDB" id="5363121at2"/>
<reference evidence="1 2" key="1">
    <citation type="submission" date="2018-05" db="EMBL/GenBank/DDBJ databases">
        <title>Novel Campyloabacter and Helicobacter Species and Strains.</title>
        <authorList>
            <person name="Mannion A.J."/>
            <person name="Shen Z."/>
            <person name="Fox J.G."/>
        </authorList>
    </citation>
    <scope>NUCLEOTIDE SEQUENCE [LARGE SCALE GENOMIC DNA]</scope>
    <source>
        <strain evidence="2">MIT17-664</strain>
    </source>
</reference>